<proteinExistence type="predicted"/>
<dbReference type="AlphaFoldDB" id="D5G4F5"/>
<reference evidence="1 2" key="1">
    <citation type="journal article" date="2010" name="Nature">
        <title>Perigord black truffle genome uncovers evolutionary origins and mechanisms of symbiosis.</title>
        <authorList>
            <person name="Martin F."/>
            <person name="Kohler A."/>
            <person name="Murat C."/>
            <person name="Balestrini R."/>
            <person name="Coutinho P.M."/>
            <person name="Jaillon O."/>
            <person name="Montanini B."/>
            <person name="Morin E."/>
            <person name="Noel B."/>
            <person name="Percudani R."/>
            <person name="Porcel B."/>
            <person name="Rubini A."/>
            <person name="Amicucci A."/>
            <person name="Amselem J."/>
            <person name="Anthouard V."/>
            <person name="Arcioni S."/>
            <person name="Artiguenave F."/>
            <person name="Aury J.M."/>
            <person name="Ballario P."/>
            <person name="Bolchi A."/>
            <person name="Brenna A."/>
            <person name="Brun A."/>
            <person name="Buee M."/>
            <person name="Cantarel B."/>
            <person name="Chevalier G."/>
            <person name="Couloux A."/>
            <person name="Da Silva C."/>
            <person name="Denoeud F."/>
            <person name="Duplessis S."/>
            <person name="Ghignone S."/>
            <person name="Hilselberger B."/>
            <person name="Iotti M."/>
            <person name="Marcais B."/>
            <person name="Mello A."/>
            <person name="Miranda M."/>
            <person name="Pacioni G."/>
            <person name="Quesneville H."/>
            <person name="Riccioni C."/>
            <person name="Ruotolo R."/>
            <person name="Splivallo R."/>
            <person name="Stocchi V."/>
            <person name="Tisserant E."/>
            <person name="Viscomi A.R."/>
            <person name="Zambonelli A."/>
            <person name="Zampieri E."/>
            <person name="Henrissat B."/>
            <person name="Lebrun M.H."/>
            <person name="Paolocci F."/>
            <person name="Bonfante P."/>
            <person name="Ottonello S."/>
            <person name="Wincker P."/>
        </authorList>
    </citation>
    <scope>NUCLEOTIDE SEQUENCE [LARGE SCALE GENOMIC DNA]</scope>
    <source>
        <strain evidence="1 2">Mel28</strain>
    </source>
</reference>
<sequence>MRNSSLAPFPTSRSFPDVSDIFPLPFRIPGYGLPYSGNGNSILWLLQALDGGECWRWGVVAGGGDGNEFARLNIIFQKKKIGV</sequence>
<accession>D5G4F5</accession>
<dbReference type="GeneID" id="9185023"/>
<keyword evidence="2" id="KW-1185">Reference proteome</keyword>
<dbReference type="KEGG" id="tml:GSTUM_00004086001"/>
<dbReference type="Proteomes" id="UP000006911">
    <property type="component" value="Unassembled WGS sequence"/>
</dbReference>
<dbReference type="EMBL" id="FN429986">
    <property type="protein sequence ID" value="CAZ79398.1"/>
    <property type="molecule type" value="Genomic_DNA"/>
</dbReference>
<dbReference type="RefSeq" id="XP_002835277.1">
    <property type="nucleotide sequence ID" value="XM_002835231.1"/>
</dbReference>
<dbReference type="HOGENOM" id="CLU_2544249_0_0_1"/>
<evidence type="ECO:0000313" key="2">
    <source>
        <dbReference type="Proteomes" id="UP000006911"/>
    </source>
</evidence>
<evidence type="ECO:0000313" key="1">
    <source>
        <dbReference type="EMBL" id="CAZ79398.1"/>
    </source>
</evidence>
<name>D5G4F5_TUBMM</name>
<protein>
    <submittedName>
        <fullName evidence="1">(Perigord truffle) hypothetical protein</fullName>
    </submittedName>
</protein>
<organism evidence="1 2">
    <name type="scientific">Tuber melanosporum (strain Mel28)</name>
    <name type="common">Perigord black truffle</name>
    <dbReference type="NCBI Taxonomy" id="656061"/>
    <lineage>
        <taxon>Eukaryota</taxon>
        <taxon>Fungi</taxon>
        <taxon>Dikarya</taxon>
        <taxon>Ascomycota</taxon>
        <taxon>Pezizomycotina</taxon>
        <taxon>Pezizomycetes</taxon>
        <taxon>Pezizales</taxon>
        <taxon>Tuberaceae</taxon>
        <taxon>Tuber</taxon>
    </lineage>
</organism>
<dbReference type="InParanoid" id="D5G4F5"/>
<gene>
    <name evidence="1" type="ORF">GSTUM_00004086001</name>
</gene>